<keyword evidence="1" id="KW-1133">Transmembrane helix</keyword>
<proteinExistence type="predicted"/>
<evidence type="ECO:0000313" key="3">
    <source>
        <dbReference type="WBParaSite" id="SVE_0475400.1"/>
    </source>
</evidence>
<dbReference type="WBParaSite" id="SVE_0475400.1">
    <property type="protein sequence ID" value="SVE_0475400.1"/>
    <property type="gene ID" value="SVE_0475400"/>
</dbReference>
<reference evidence="3" key="2">
    <citation type="submission" date="2015-08" db="UniProtKB">
        <authorList>
            <consortium name="WormBaseParasite"/>
        </authorList>
    </citation>
    <scope>IDENTIFICATION</scope>
</reference>
<evidence type="ECO:0000256" key="1">
    <source>
        <dbReference type="SAM" id="Phobius"/>
    </source>
</evidence>
<dbReference type="Proteomes" id="UP000035680">
    <property type="component" value="Unassembled WGS sequence"/>
</dbReference>
<reference evidence="2" key="1">
    <citation type="submission" date="2014-07" db="EMBL/GenBank/DDBJ databases">
        <authorList>
            <person name="Martin A.A"/>
            <person name="De Silva N."/>
        </authorList>
    </citation>
    <scope>NUCLEOTIDE SEQUENCE</scope>
</reference>
<accession>A0A0K0F7F7</accession>
<sequence>MANKNILTRLICLLYYLVVGGVMLCWHFVTHTNLQATGCIPPPHRRGFRSITRVRSHSLIFIVLADIK</sequence>
<protein>
    <submittedName>
        <fullName evidence="3">Secreted protein</fullName>
    </submittedName>
</protein>
<keyword evidence="1" id="KW-0472">Membrane</keyword>
<name>A0A0K0F7F7_STRVS</name>
<dbReference type="AlphaFoldDB" id="A0A0K0F7F7"/>
<feature type="transmembrane region" description="Helical" evidence="1">
    <location>
        <begin position="7"/>
        <end position="29"/>
    </location>
</feature>
<evidence type="ECO:0000313" key="2">
    <source>
        <dbReference type="Proteomes" id="UP000035680"/>
    </source>
</evidence>
<keyword evidence="2" id="KW-1185">Reference proteome</keyword>
<keyword evidence="1" id="KW-0812">Transmembrane</keyword>
<organism evidence="2 3">
    <name type="scientific">Strongyloides venezuelensis</name>
    <name type="common">Threadworm</name>
    <dbReference type="NCBI Taxonomy" id="75913"/>
    <lineage>
        <taxon>Eukaryota</taxon>
        <taxon>Metazoa</taxon>
        <taxon>Ecdysozoa</taxon>
        <taxon>Nematoda</taxon>
        <taxon>Chromadorea</taxon>
        <taxon>Rhabditida</taxon>
        <taxon>Tylenchina</taxon>
        <taxon>Panagrolaimomorpha</taxon>
        <taxon>Strongyloidoidea</taxon>
        <taxon>Strongyloididae</taxon>
        <taxon>Strongyloides</taxon>
    </lineage>
</organism>